<evidence type="ECO:0000256" key="2">
    <source>
        <dbReference type="PIRNR" id="PIRNR026508"/>
    </source>
</evidence>
<accession>A0A840Y2D9</accession>
<gene>
    <name evidence="3" type="ORF">FHS87_001847</name>
</gene>
<comment type="similarity">
    <text evidence="1 2">Belongs to the TelA family.</text>
</comment>
<dbReference type="InterPro" id="IPR008863">
    <property type="entry name" value="Toxic_anion-R_TelA"/>
</dbReference>
<dbReference type="PANTHER" id="PTHR38432">
    <property type="entry name" value="TELA-LIKE PROTEIN SAOUHSC_01408"/>
    <property type="match status" value="1"/>
</dbReference>
<dbReference type="PANTHER" id="PTHR38432:SF1">
    <property type="entry name" value="TELA-LIKE PROTEIN SAOUHSC_01408"/>
    <property type="match status" value="1"/>
</dbReference>
<keyword evidence="4" id="KW-1185">Reference proteome</keyword>
<dbReference type="Pfam" id="PF05816">
    <property type="entry name" value="TelA"/>
    <property type="match status" value="1"/>
</dbReference>
<dbReference type="PIRSF" id="PIRSF026508">
    <property type="entry name" value="TelA"/>
    <property type="match status" value="1"/>
</dbReference>
<dbReference type="RefSeq" id="WP_184516683.1">
    <property type="nucleotide sequence ID" value="NZ_JACIJD010000007.1"/>
</dbReference>
<proteinExistence type="inferred from homology"/>
<reference evidence="3 4" key="1">
    <citation type="submission" date="2020-08" db="EMBL/GenBank/DDBJ databases">
        <title>Genomic Encyclopedia of Type Strains, Phase IV (KMG-IV): sequencing the most valuable type-strain genomes for metagenomic binning, comparative biology and taxonomic classification.</title>
        <authorList>
            <person name="Goeker M."/>
        </authorList>
    </citation>
    <scope>NUCLEOTIDE SEQUENCE [LARGE SCALE GENOMIC DNA]</scope>
    <source>
        <strain evidence="3 4">DSM 25622</strain>
    </source>
</reference>
<protein>
    <submittedName>
        <fullName evidence="3">Uncharacterized protein YaaN involved in tellurite resistance</fullName>
    </submittedName>
</protein>
<organism evidence="3 4">
    <name type="scientific">Muricoccus pecuniae</name>
    <dbReference type="NCBI Taxonomy" id="693023"/>
    <lineage>
        <taxon>Bacteria</taxon>
        <taxon>Pseudomonadati</taxon>
        <taxon>Pseudomonadota</taxon>
        <taxon>Alphaproteobacteria</taxon>
        <taxon>Acetobacterales</taxon>
        <taxon>Roseomonadaceae</taxon>
        <taxon>Muricoccus</taxon>
    </lineage>
</organism>
<evidence type="ECO:0000256" key="1">
    <source>
        <dbReference type="ARBA" id="ARBA00005541"/>
    </source>
</evidence>
<evidence type="ECO:0000313" key="3">
    <source>
        <dbReference type="EMBL" id="MBB5693810.1"/>
    </source>
</evidence>
<name>A0A840Y2D9_9PROT</name>
<sequence length="356" mass="39159">MSGERVSQDRLQPAPERVAELAERIDLGDHTSITRFGQEAQSRAAAAADSMLGAARNDAMGEAGDSLSRLLTTLRGFDVTKLDNKPGLIARLFTRAGAETTAILQRYEGVRSQVETIGDRLDGHRTRLLEDVERLERLYEATLGWFHALAEHIAAGETVLARTDKEAIPAAEWEAEVGRDPLAPQRLRDLRAAREELDRRVHDLRLTRQIAMQALPSIRLIQENDKALAGRIHSVLANTVPLWRTQLAQALALHRMREAGQAVRAATDLTNELLTANAEGLRRANAEVRTEMERGVVDLESVQKANSALVATIEDSLRIAQEGRERRVAATKALGEAEAEIRRALTAARAPAQPRG</sequence>
<dbReference type="Proteomes" id="UP000580654">
    <property type="component" value="Unassembled WGS sequence"/>
</dbReference>
<dbReference type="EMBL" id="JACIJD010000007">
    <property type="protein sequence ID" value="MBB5693810.1"/>
    <property type="molecule type" value="Genomic_DNA"/>
</dbReference>
<dbReference type="AlphaFoldDB" id="A0A840Y2D9"/>
<comment type="caution">
    <text evidence="3">The sequence shown here is derived from an EMBL/GenBank/DDBJ whole genome shotgun (WGS) entry which is preliminary data.</text>
</comment>
<evidence type="ECO:0000313" key="4">
    <source>
        <dbReference type="Proteomes" id="UP000580654"/>
    </source>
</evidence>